<dbReference type="Pfam" id="PF01343">
    <property type="entry name" value="Peptidase_S49"/>
    <property type="match status" value="1"/>
</dbReference>
<dbReference type="GO" id="GO:0008236">
    <property type="term" value="F:serine-type peptidase activity"/>
    <property type="evidence" value="ECO:0007669"/>
    <property type="project" value="UniProtKB-KW"/>
</dbReference>
<keyword evidence="5" id="KW-1133">Transmembrane helix</keyword>
<feature type="transmembrane region" description="Helical" evidence="5">
    <location>
        <begin position="54"/>
        <end position="74"/>
    </location>
</feature>
<dbReference type="Proteomes" id="UP000432089">
    <property type="component" value="Unassembled WGS sequence"/>
</dbReference>
<dbReference type="InterPro" id="IPR029045">
    <property type="entry name" value="ClpP/crotonase-like_dom_sf"/>
</dbReference>
<dbReference type="InterPro" id="IPR002142">
    <property type="entry name" value="Peptidase_S49"/>
</dbReference>
<dbReference type="AlphaFoldDB" id="A0A7V7PT93"/>
<evidence type="ECO:0000313" key="8">
    <source>
        <dbReference type="Proteomes" id="UP000432089"/>
    </source>
</evidence>
<evidence type="ECO:0000259" key="6">
    <source>
        <dbReference type="Pfam" id="PF01343"/>
    </source>
</evidence>
<dbReference type="GO" id="GO:0006508">
    <property type="term" value="P:proteolysis"/>
    <property type="evidence" value="ECO:0007669"/>
    <property type="project" value="UniProtKB-KW"/>
</dbReference>
<dbReference type="CDD" id="cd07023">
    <property type="entry name" value="S49_Sppa_N_C"/>
    <property type="match status" value="1"/>
</dbReference>
<sequence>MGFLRRIGKAGRPWQARARSLSVARLANGKRAVGLSNAQELIDRRRLRRKLGRWRVAAILCLAAAVVALALPLARTGRLDGLFRRDAGAIQTIARVSVEGIITEDDDLIELLGDLGEEKNTRAVILKIDSPGGTTVGGEAIYEAVRRLAEKKPVAAEVGTLAASAGYLIASGSDHIVARQTSIVGSIGTIFQYVDASQLLGNVGVSVNAIKSSPLKAEPSPFAPAPEEAKAMIQRMVLDSYEWFVGIVANRRPIDLAEVRRLADGSVFTGRQALQNRLVDAIGGEDETRRWLEGDRQVPKGLEIVEREPKREGYGLPFFARAKSALFGAFGLDPKTVVGTGASVSGGMMSLWRPPAGL</sequence>
<evidence type="ECO:0000256" key="3">
    <source>
        <dbReference type="ARBA" id="ARBA00022801"/>
    </source>
</evidence>
<accession>A0A7V7PT93</accession>
<dbReference type="Gene3D" id="3.90.226.10">
    <property type="entry name" value="2-enoyl-CoA Hydratase, Chain A, domain 1"/>
    <property type="match status" value="2"/>
</dbReference>
<reference evidence="7 8" key="1">
    <citation type="submission" date="2019-09" db="EMBL/GenBank/DDBJ databases">
        <title>YIM 132180 draft genome.</title>
        <authorList>
            <person name="Zhang K."/>
        </authorList>
    </citation>
    <scope>NUCLEOTIDE SEQUENCE [LARGE SCALE GENOMIC DNA]</scope>
    <source>
        <strain evidence="7 8">YIM 132180</strain>
    </source>
</reference>
<gene>
    <name evidence="7" type="primary">sppA</name>
    <name evidence="7" type="ORF">F6X38_01975</name>
</gene>
<keyword evidence="3" id="KW-0378">Hydrolase</keyword>
<keyword evidence="8" id="KW-1185">Reference proteome</keyword>
<keyword evidence="4" id="KW-0720">Serine protease</keyword>
<keyword evidence="2" id="KW-0645">Protease</keyword>
<dbReference type="NCBIfam" id="TIGR00706">
    <property type="entry name" value="SppA_dom"/>
    <property type="match status" value="1"/>
</dbReference>
<evidence type="ECO:0000256" key="5">
    <source>
        <dbReference type="SAM" id="Phobius"/>
    </source>
</evidence>
<name>A0A7V7PT93_9HYPH</name>
<dbReference type="PANTHER" id="PTHR42987">
    <property type="entry name" value="PEPTIDASE S49"/>
    <property type="match status" value="1"/>
</dbReference>
<feature type="domain" description="Peptidase S49" evidence="6">
    <location>
        <begin position="148"/>
        <end position="298"/>
    </location>
</feature>
<dbReference type="SUPFAM" id="SSF52096">
    <property type="entry name" value="ClpP/crotonase"/>
    <property type="match status" value="1"/>
</dbReference>
<comment type="caution">
    <text evidence="7">The sequence shown here is derived from an EMBL/GenBank/DDBJ whole genome shotgun (WGS) entry which is preliminary data.</text>
</comment>
<evidence type="ECO:0000256" key="4">
    <source>
        <dbReference type="ARBA" id="ARBA00022825"/>
    </source>
</evidence>
<proteinExistence type="inferred from homology"/>
<dbReference type="InterPro" id="IPR047272">
    <property type="entry name" value="S49_SppA_C"/>
</dbReference>
<dbReference type="InterPro" id="IPR004635">
    <property type="entry name" value="Pept_S49_SppA"/>
</dbReference>
<dbReference type="EMBL" id="VZDO01000001">
    <property type="protein sequence ID" value="KAB0682871.1"/>
    <property type="molecule type" value="Genomic_DNA"/>
</dbReference>
<evidence type="ECO:0000313" key="7">
    <source>
        <dbReference type="EMBL" id="KAB0682871.1"/>
    </source>
</evidence>
<dbReference type="PANTHER" id="PTHR42987:SF6">
    <property type="entry name" value="PROTEINASE IV"/>
    <property type="match status" value="1"/>
</dbReference>
<keyword evidence="5" id="KW-0472">Membrane</keyword>
<evidence type="ECO:0000256" key="1">
    <source>
        <dbReference type="ARBA" id="ARBA00008683"/>
    </source>
</evidence>
<protein>
    <submittedName>
        <fullName evidence="7">Signal peptide peptidase SppA</fullName>
    </submittedName>
</protein>
<keyword evidence="5" id="KW-0812">Transmembrane</keyword>
<organism evidence="7 8">
    <name type="scientific">Plantimonas leprariae</name>
    <dbReference type="NCBI Taxonomy" id="2615207"/>
    <lineage>
        <taxon>Bacteria</taxon>
        <taxon>Pseudomonadati</taxon>
        <taxon>Pseudomonadota</taxon>
        <taxon>Alphaproteobacteria</taxon>
        <taxon>Hyphomicrobiales</taxon>
        <taxon>Aurantimonadaceae</taxon>
        <taxon>Plantimonas</taxon>
    </lineage>
</organism>
<comment type="similarity">
    <text evidence="1">Belongs to the peptidase S49 family.</text>
</comment>
<evidence type="ECO:0000256" key="2">
    <source>
        <dbReference type="ARBA" id="ARBA00022670"/>
    </source>
</evidence>